<reference evidence="1 2" key="1">
    <citation type="journal article" date="2020" name="Phytopathology">
        <title>Genome Sequence Resources of Colletotrichum truncatum, C. plurivorum, C. musicola, and C. sojae: Four Species Pathogenic to Soybean (Glycine max).</title>
        <authorList>
            <person name="Rogerio F."/>
            <person name="Boufleur T.R."/>
            <person name="Ciampi-Guillardi M."/>
            <person name="Sukno S.A."/>
            <person name="Thon M.R."/>
            <person name="Massola Junior N.S."/>
            <person name="Baroncelli R."/>
        </authorList>
    </citation>
    <scope>NUCLEOTIDE SEQUENCE [LARGE SCALE GENOMIC DNA]</scope>
    <source>
        <strain evidence="1 2">CMES1059</strain>
    </source>
</reference>
<proteinExistence type="predicted"/>
<evidence type="ECO:0000313" key="2">
    <source>
        <dbReference type="Proteomes" id="UP000805649"/>
    </source>
</evidence>
<evidence type="ECO:0000313" key="1">
    <source>
        <dbReference type="EMBL" id="KAL0943565.1"/>
    </source>
</evidence>
<sequence length="279" mass="29508">MANEIAFKLKQLHSPSSPIIFSNVWDVASLNAILSLNTADTKPVKAIATASWAIAAILGVKDEDLTLEQNLAAIAQIAPVVKAAGLPLTVDIQDGYGERIEEVVQRVIALGAVGANIEDSIPSAGFGKGVDGSLYDAQTQVSRLKRAFAAAKEAGCPDFVVNARCDVFRLEPYFANDDQGALREAVERGRMYLDTGATTVFYWGGMGRGLRTSEVEVLVRELGGRVAVKLGDQPDSLSTQDLGNIGVARISVGPSLYMIAMNAMKKAAGRILSGGKLAD</sequence>
<dbReference type="Proteomes" id="UP000805649">
    <property type="component" value="Unassembled WGS sequence"/>
</dbReference>
<comment type="caution">
    <text evidence="1">The sequence shown here is derived from an EMBL/GenBank/DDBJ whole genome shotgun (WGS) entry which is preliminary data.</text>
</comment>
<keyword evidence="2" id="KW-1185">Reference proteome</keyword>
<protein>
    <submittedName>
        <fullName evidence="1">Carboxyphosphonoenolpyruvate phosphonomutase-like protein</fullName>
    </submittedName>
</protein>
<organism evidence="1 2">
    <name type="scientific">Colletotrichum truncatum</name>
    <name type="common">Anthracnose fungus</name>
    <name type="synonym">Colletotrichum capsici</name>
    <dbReference type="NCBI Taxonomy" id="5467"/>
    <lineage>
        <taxon>Eukaryota</taxon>
        <taxon>Fungi</taxon>
        <taxon>Dikarya</taxon>
        <taxon>Ascomycota</taxon>
        <taxon>Pezizomycotina</taxon>
        <taxon>Sordariomycetes</taxon>
        <taxon>Hypocreomycetidae</taxon>
        <taxon>Glomerellales</taxon>
        <taxon>Glomerellaceae</taxon>
        <taxon>Colletotrichum</taxon>
        <taxon>Colletotrichum truncatum species complex</taxon>
    </lineage>
</organism>
<accession>A0ACC3ZHG5</accession>
<dbReference type="EMBL" id="VUJX02000001">
    <property type="protein sequence ID" value="KAL0943565.1"/>
    <property type="molecule type" value="Genomic_DNA"/>
</dbReference>
<name>A0ACC3ZHG5_COLTU</name>
<gene>
    <name evidence="1" type="ORF">CTRU02_201452</name>
</gene>